<keyword evidence="3" id="KW-1185">Reference proteome</keyword>
<reference evidence="2" key="1">
    <citation type="submission" date="2016-03" db="EMBL/GenBank/DDBJ databases">
        <title>Mechanisms controlling the formation of the plant cell surface in tip-growing cells are functionally conserved among land plants.</title>
        <authorList>
            <person name="Honkanen S."/>
            <person name="Jones V.A."/>
            <person name="Morieri G."/>
            <person name="Champion C."/>
            <person name="Hetherington A.J."/>
            <person name="Kelly S."/>
            <person name="Saint-Marcoux D."/>
            <person name="Proust H."/>
            <person name="Prescott H."/>
            <person name="Dolan L."/>
        </authorList>
    </citation>
    <scope>NUCLEOTIDE SEQUENCE [LARGE SCALE GENOMIC DNA]</scope>
    <source>
        <tissue evidence="2">Whole gametophyte</tissue>
    </source>
</reference>
<feature type="compositionally biased region" description="Polar residues" evidence="1">
    <location>
        <begin position="248"/>
        <end position="258"/>
    </location>
</feature>
<evidence type="ECO:0000313" key="2">
    <source>
        <dbReference type="EMBL" id="OAE18103.1"/>
    </source>
</evidence>
<accession>A0A176VC61</accession>
<gene>
    <name evidence="2" type="ORF">AXG93_2899s1320</name>
</gene>
<name>A0A176VC61_MARPO</name>
<sequence length="328" mass="35300">MDSPKADGVHETVTEVFVVGRAKAFESSSEMDPREGDVHLPVQSLVARGEGELKLDLQSIFGSMGNMSNLCRPTASTTSFAALPCSSSNTNLVNQRQRSVQARLFIGPGAVPAASGILCRPAPESTTNMLRSVVLAQVVPLRNNTVHAQINWGRGTDPIDVKKAPALALALAPARFIQKSRDTFYRELRESRNLSDGSIAADNVWGSESADTPQAGPQPINPYPFQGSGSQLSSGLLQPSVASQLRRASSVLSESSHAGRSAESSRELELRIRFHGRQPGREAGRQLGRGQAEVRSSLAAASAMDSIAWIHGQLQWERLGLRPLWTRS</sequence>
<dbReference type="EMBL" id="LVLJ01004132">
    <property type="protein sequence ID" value="OAE18103.1"/>
    <property type="molecule type" value="Genomic_DNA"/>
</dbReference>
<protein>
    <submittedName>
        <fullName evidence="2">Uncharacterized protein</fullName>
    </submittedName>
</protein>
<dbReference type="AlphaFoldDB" id="A0A176VC61"/>
<feature type="region of interest" description="Disordered" evidence="1">
    <location>
        <begin position="204"/>
        <end position="232"/>
    </location>
</feature>
<dbReference type="Proteomes" id="UP000077202">
    <property type="component" value="Unassembled WGS sequence"/>
</dbReference>
<comment type="caution">
    <text evidence="2">The sequence shown here is derived from an EMBL/GenBank/DDBJ whole genome shotgun (WGS) entry which is preliminary data.</text>
</comment>
<evidence type="ECO:0000313" key="3">
    <source>
        <dbReference type="Proteomes" id="UP000077202"/>
    </source>
</evidence>
<proteinExistence type="predicted"/>
<feature type="region of interest" description="Disordered" evidence="1">
    <location>
        <begin position="248"/>
        <end position="269"/>
    </location>
</feature>
<evidence type="ECO:0000256" key="1">
    <source>
        <dbReference type="SAM" id="MobiDB-lite"/>
    </source>
</evidence>
<organism evidence="2 3">
    <name type="scientific">Marchantia polymorpha subsp. ruderalis</name>
    <dbReference type="NCBI Taxonomy" id="1480154"/>
    <lineage>
        <taxon>Eukaryota</taxon>
        <taxon>Viridiplantae</taxon>
        <taxon>Streptophyta</taxon>
        <taxon>Embryophyta</taxon>
        <taxon>Marchantiophyta</taxon>
        <taxon>Marchantiopsida</taxon>
        <taxon>Marchantiidae</taxon>
        <taxon>Marchantiales</taxon>
        <taxon>Marchantiaceae</taxon>
        <taxon>Marchantia</taxon>
    </lineage>
</organism>